<proteinExistence type="predicted"/>
<evidence type="ECO:0000313" key="1">
    <source>
        <dbReference type="EMBL" id="GAC81229.1"/>
    </source>
</evidence>
<accession>M3VGV7</accession>
<evidence type="ECO:0008006" key="3">
    <source>
        <dbReference type="Google" id="ProtNLM"/>
    </source>
</evidence>
<dbReference type="Proteomes" id="UP000035009">
    <property type="component" value="Unassembled WGS sequence"/>
</dbReference>
<dbReference type="AlphaFoldDB" id="M3VGV7"/>
<name>M3VGV7_GORML</name>
<organism evidence="1 2">
    <name type="scientific">Gordonia malaquae NBRC 108250</name>
    <dbReference type="NCBI Taxonomy" id="1223542"/>
    <lineage>
        <taxon>Bacteria</taxon>
        <taxon>Bacillati</taxon>
        <taxon>Actinomycetota</taxon>
        <taxon>Actinomycetes</taxon>
        <taxon>Mycobacteriales</taxon>
        <taxon>Gordoniaceae</taxon>
        <taxon>Gordonia</taxon>
    </lineage>
</organism>
<protein>
    <recommendedName>
        <fullName evidence="3">Phage protein</fullName>
    </recommendedName>
</protein>
<dbReference type="STRING" id="410332.SAMN04488550_4127"/>
<evidence type="ECO:0000313" key="2">
    <source>
        <dbReference type="Proteomes" id="UP000035009"/>
    </source>
</evidence>
<dbReference type="EMBL" id="BAOP01000030">
    <property type="protein sequence ID" value="GAC81229.1"/>
    <property type="molecule type" value="Genomic_DNA"/>
</dbReference>
<dbReference type="RefSeq" id="WP_008380826.1">
    <property type="nucleotide sequence ID" value="NZ_BAOP01000030.1"/>
</dbReference>
<reference evidence="1 2" key="1">
    <citation type="submission" date="2013-02" db="EMBL/GenBank/DDBJ databases">
        <title>Whole genome shotgun sequence of Gordonia malaquae NBRC 108250.</title>
        <authorList>
            <person name="Yoshida I."/>
            <person name="Hosoyama A."/>
            <person name="Tsuchikane K."/>
            <person name="Ando Y."/>
            <person name="Baba S."/>
            <person name="Ohji S."/>
            <person name="Hamada M."/>
            <person name="Tamura T."/>
            <person name="Yamazoe A."/>
            <person name="Yamazaki S."/>
            <person name="Fujita N."/>
        </authorList>
    </citation>
    <scope>NUCLEOTIDE SEQUENCE [LARGE SCALE GENOMIC DNA]</scope>
    <source>
        <strain evidence="1 2">NBRC 108250</strain>
    </source>
</reference>
<dbReference type="Pfam" id="PF09355">
    <property type="entry name" value="Phage_Gp19"/>
    <property type="match status" value="1"/>
</dbReference>
<dbReference type="eggNOG" id="ENOG50338N2">
    <property type="taxonomic scope" value="Bacteria"/>
</dbReference>
<comment type="caution">
    <text evidence="1">The sequence shown here is derived from an EMBL/GenBank/DDBJ whole genome shotgun (WGS) entry which is preliminary data.</text>
</comment>
<keyword evidence="2" id="KW-1185">Reference proteome</keyword>
<sequence>MADFATTTDLVDRWRPMDSTELNRAAVLLGDASEMLANRYPALVGNEAAAATARMVVCAMVRRAMSVDDDEAGVASTTASETALGFSHSTTRQAANPDGALYISSADTQKIEDALGLNRGATSMTMLGA</sequence>
<gene>
    <name evidence="1" type="ORF">GM1_030_00580</name>
</gene>
<dbReference type="InterPro" id="IPR018963">
    <property type="entry name" value="Mycophage_D29_Gp19"/>
</dbReference>
<dbReference type="OrthoDB" id="2083202at2"/>